<dbReference type="InterPro" id="IPR019464">
    <property type="entry name" value="ELL_N"/>
</dbReference>
<dbReference type="AlphaFoldDB" id="A0ABD0NDV9"/>
<dbReference type="Pfam" id="PF10390">
    <property type="entry name" value="ELL"/>
    <property type="match status" value="1"/>
</dbReference>
<reference evidence="3 4" key="1">
    <citation type="submission" date="2024-05" db="EMBL/GenBank/DDBJ databases">
        <title>Genome sequencing and assembly of Indian major carp, Cirrhinus mrigala (Hamilton, 1822).</title>
        <authorList>
            <person name="Mohindra V."/>
            <person name="Chowdhury L.M."/>
            <person name="Lal K."/>
            <person name="Jena J.K."/>
        </authorList>
    </citation>
    <scope>NUCLEOTIDE SEQUENCE [LARGE SCALE GENOMIC DNA]</scope>
    <source>
        <strain evidence="3">CM1030</strain>
        <tissue evidence="3">Blood</tissue>
    </source>
</reference>
<dbReference type="PANTHER" id="PTHR23288:SF9">
    <property type="entry name" value="RNA POLYMERASE II ELONGATION FACTOR ELL"/>
    <property type="match status" value="1"/>
</dbReference>
<keyword evidence="4" id="KW-1185">Reference proteome</keyword>
<evidence type="ECO:0000256" key="1">
    <source>
        <dbReference type="SAM" id="MobiDB-lite"/>
    </source>
</evidence>
<evidence type="ECO:0000313" key="3">
    <source>
        <dbReference type="EMBL" id="KAL0160220.1"/>
    </source>
</evidence>
<feature type="non-terminal residue" evidence="3">
    <location>
        <position position="1"/>
    </location>
</feature>
<gene>
    <name evidence="3" type="ORF">M9458_043945</name>
</gene>
<sequence>KRVQIRKPITGVSDVAPSRRTSRPVIISSSQKKSPPRPLRERLVHLLALKPYRKPELLVRLTKDGLSPQDKETLDSLLQQ</sequence>
<comment type="caution">
    <text evidence="3">The sequence shown here is derived from an EMBL/GenBank/DDBJ whole genome shotgun (WGS) entry which is preliminary data.</text>
</comment>
<dbReference type="EMBL" id="JAMKFB020000022">
    <property type="protein sequence ID" value="KAL0160220.1"/>
    <property type="molecule type" value="Genomic_DNA"/>
</dbReference>
<dbReference type="InterPro" id="IPR042065">
    <property type="entry name" value="E3_ELL-like"/>
</dbReference>
<dbReference type="Gene3D" id="1.10.10.2670">
    <property type="entry name" value="E3 ubiquitin-protein ligase"/>
    <property type="match status" value="1"/>
</dbReference>
<name>A0ABD0NDV9_CIRMR</name>
<proteinExistence type="predicted"/>
<dbReference type="PANTHER" id="PTHR23288">
    <property type="entry name" value="OCCLUDIN AND RNA POLYMERASE II ELONGATION FACTOR ELL"/>
    <property type="match status" value="1"/>
</dbReference>
<organism evidence="3 4">
    <name type="scientific">Cirrhinus mrigala</name>
    <name type="common">Mrigala</name>
    <dbReference type="NCBI Taxonomy" id="683832"/>
    <lineage>
        <taxon>Eukaryota</taxon>
        <taxon>Metazoa</taxon>
        <taxon>Chordata</taxon>
        <taxon>Craniata</taxon>
        <taxon>Vertebrata</taxon>
        <taxon>Euteleostomi</taxon>
        <taxon>Actinopterygii</taxon>
        <taxon>Neopterygii</taxon>
        <taxon>Teleostei</taxon>
        <taxon>Ostariophysi</taxon>
        <taxon>Cypriniformes</taxon>
        <taxon>Cyprinidae</taxon>
        <taxon>Labeoninae</taxon>
        <taxon>Labeonini</taxon>
        <taxon>Cirrhinus</taxon>
    </lineage>
</organism>
<dbReference type="InterPro" id="IPR031176">
    <property type="entry name" value="ELL/occludin"/>
</dbReference>
<feature type="region of interest" description="Disordered" evidence="1">
    <location>
        <begin position="1"/>
        <end position="38"/>
    </location>
</feature>
<evidence type="ECO:0000259" key="2">
    <source>
        <dbReference type="Pfam" id="PF10390"/>
    </source>
</evidence>
<accession>A0ABD0NDV9</accession>
<dbReference type="InterPro" id="IPR036390">
    <property type="entry name" value="WH_DNA-bd_sf"/>
</dbReference>
<evidence type="ECO:0000313" key="4">
    <source>
        <dbReference type="Proteomes" id="UP001529510"/>
    </source>
</evidence>
<feature type="domain" description="RNA polymerase II elongation factor ELL N-terminal" evidence="2">
    <location>
        <begin position="1"/>
        <end position="80"/>
    </location>
</feature>
<feature type="non-terminal residue" evidence="3">
    <location>
        <position position="80"/>
    </location>
</feature>
<protein>
    <recommendedName>
        <fullName evidence="2">RNA polymerase II elongation factor ELL N-terminal domain-containing protein</fullName>
    </recommendedName>
</protein>
<dbReference type="Proteomes" id="UP001529510">
    <property type="component" value="Unassembled WGS sequence"/>
</dbReference>
<dbReference type="SUPFAM" id="SSF46785">
    <property type="entry name" value="Winged helix' DNA-binding domain"/>
    <property type="match status" value="1"/>
</dbReference>